<keyword evidence="4" id="KW-1185">Reference proteome</keyword>
<accession>A0ABS6IK23</accession>
<dbReference type="EMBL" id="JAHOPB010000001">
    <property type="protein sequence ID" value="MBU8874082.1"/>
    <property type="molecule type" value="Genomic_DNA"/>
</dbReference>
<dbReference type="PANTHER" id="PTHR30502">
    <property type="entry name" value="2-KETO-3-DEOXY-L-RHAMNONATE ALDOLASE"/>
    <property type="match status" value="1"/>
</dbReference>
<reference evidence="3 4" key="1">
    <citation type="submission" date="2021-06" db="EMBL/GenBank/DDBJ databases">
        <authorList>
            <person name="Lee D.H."/>
        </authorList>
    </citation>
    <scope>NUCLEOTIDE SEQUENCE [LARGE SCALE GENOMIC DNA]</scope>
    <source>
        <strain evidence="3 4">MMS21-HV4-11</strain>
    </source>
</reference>
<comment type="caution">
    <text evidence="3">The sequence shown here is derived from an EMBL/GenBank/DDBJ whole genome shotgun (WGS) entry which is preliminary data.</text>
</comment>
<evidence type="ECO:0000313" key="3">
    <source>
        <dbReference type="EMBL" id="MBU8874082.1"/>
    </source>
</evidence>
<name>A0ABS6IK23_9HYPH</name>
<dbReference type="Pfam" id="PF03328">
    <property type="entry name" value="HpcH_HpaI"/>
    <property type="match status" value="1"/>
</dbReference>
<dbReference type="PANTHER" id="PTHR30502:SF0">
    <property type="entry name" value="PHOSPHOENOLPYRUVATE CARBOXYLASE FAMILY PROTEIN"/>
    <property type="match status" value="1"/>
</dbReference>
<protein>
    <submittedName>
        <fullName evidence="3">2,4-dihydroxyhept-2-ene-1,7-dioic acid aldolase</fullName>
    </submittedName>
</protein>
<dbReference type="InterPro" id="IPR005000">
    <property type="entry name" value="Aldolase/citrate-lyase_domain"/>
</dbReference>
<organism evidence="3 4">
    <name type="scientific">Reyranella humidisoli</name>
    <dbReference type="NCBI Taxonomy" id="2849149"/>
    <lineage>
        <taxon>Bacteria</taxon>
        <taxon>Pseudomonadati</taxon>
        <taxon>Pseudomonadota</taxon>
        <taxon>Alphaproteobacteria</taxon>
        <taxon>Hyphomicrobiales</taxon>
        <taxon>Reyranellaceae</taxon>
        <taxon>Reyranella</taxon>
    </lineage>
</organism>
<feature type="domain" description="HpcH/HpaI aldolase/citrate lyase" evidence="2">
    <location>
        <begin position="20"/>
        <end position="240"/>
    </location>
</feature>
<gene>
    <name evidence="3" type="ORF">KQ910_09930</name>
</gene>
<dbReference type="InterPro" id="IPR050251">
    <property type="entry name" value="HpcH-HpaI_aldolase"/>
</dbReference>
<evidence type="ECO:0000256" key="1">
    <source>
        <dbReference type="ARBA" id="ARBA00022723"/>
    </source>
</evidence>
<dbReference type="RefSeq" id="WP_216958995.1">
    <property type="nucleotide sequence ID" value="NZ_JAHOPB010000001.1"/>
</dbReference>
<keyword evidence="1" id="KW-0479">Metal-binding</keyword>
<dbReference type="Proteomes" id="UP000727907">
    <property type="component" value="Unassembled WGS sequence"/>
</dbReference>
<evidence type="ECO:0000313" key="4">
    <source>
        <dbReference type="Proteomes" id="UP000727907"/>
    </source>
</evidence>
<evidence type="ECO:0000259" key="2">
    <source>
        <dbReference type="Pfam" id="PF03328"/>
    </source>
</evidence>
<sequence length="255" mass="27077">MRQNKIKQKWQAGQWVSLGWLSVSHTFTAEVMARLGFDALCVDLQHGLSEMSDVAPMLQAISQTDTVPVVRVAWNEPAAIMKALDLGAYGIIVPLVNNAEEAAKAVAACRYPPVGMRSSGPVRAVHYGGADYVAKANDEIVVMAMIETREGIANLDAICATPGLDAVYIGPADLSFALGLPPRGDNPDPLHIATCDKILAAAHKAGIKCVMHCATAEFAAGAIKRGFDMVMVTSDLSCMIAGVRSELEILKTKTA</sequence>
<proteinExistence type="predicted"/>